<sequence>MGGMEEERIRGDWNVPGLKFANDAEPMTTHLDIRSLLLHPWFCRAGKGAPRRDRFEANLRVIINAYMSFYLYSGLGEEFWSALASRLCHFWSGFVVEKVFRIYIDARKRHLREVPPGVHKTSNHIVDALDACINRASKPPHSKGFPGLRQSFEAKLREWDRSSWMWPPHLQSGPGDNPLSIKGLTARAEASPPKGNAGRNRPDAPPHGQRTSIRSIPERSRGGDDNEGPSLASRITAPESLVPVAPTDGSDSDDDSAAEPPRNPRKRPASFSFDVGPLKRRPGDTDSAVKSRQTGSERMEGGRQETSPGHKAVVSASTAGEQQAAPTVRVEDEVAKPAETTQQLDAERIDSIETQLRAIGELLDRRFVDIETQVKALHEQVAQNAAPLTDDSRPTPLPQQQQVSPTRKPYLDEYLRTRNHNTLVKGVVAEIHSLKRDLLYGLKDYEHDMTGDAWEKMESLWLALDNGEQGAKGCP</sequence>
<dbReference type="AlphaFoldDB" id="A0A4Q4T049"/>
<comment type="caution">
    <text evidence="2">The sequence shown here is derived from an EMBL/GenBank/DDBJ whole genome shotgun (WGS) entry which is preliminary data.</text>
</comment>
<feature type="compositionally biased region" description="Basic and acidic residues" evidence="1">
    <location>
        <begin position="281"/>
        <end position="303"/>
    </location>
</feature>
<evidence type="ECO:0000313" key="3">
    <source>
        <dbReference type="Proteomes" id="UP000293360"/>
    </source>
</evidence>
<name>A0A4Q4T049_9PEZI</name>
<feature type="compositionally biased region" description="Polar residues" evidence="1">
    <location>
        <begin position="315"/>
        <end position="325"/>
    </location>
</feature>
<gene>
    <name evidence="2" type="ORF">DL764_008748</name>
</gene>
<organism evidence="2 3">
    <name type="scientific">Monosporascus ibericus</name>
    <dbReference type="NCBI Taxonomy" id="155417"/>
    <lineage>
        <taxon>Eukaryota</taxon>
        <taxon>Fungi</taxon>
        <taxon>Dikarya</taxon>
        <taxon>Ascomycota</taxon>
        <taxon>Pezizomycotina</taxon>
        <taxon>Sordariomycetes</taxon>
        <taxon>Xylariomycetidae</taxon>
        <taxon>Xylariales</taxon>
        <taxon>Xylariales incertae sedis</taxon>
        <taxon>Monosporascus</taxon>
    </lineage>
</organism>
<keyword evidence="3" id="KW-1185">Reference proteome</keyword>
<dbReference type="EMBL" id="QJNU01000724">
    <property type="protein sequence ID" value="RYO88318.1"/>
    <property type="molecule type" value="Genomic_DNA"/>
</dbReference>
<protein>
    <submittedName>
        <fullName evidence="2">Uncharacterized protein</fullName>
    </submittedName>
</protein>
<dbReference type="Proteomes" id="UP000293360">
    <property type="component" value="Unassembled WGS sequence"/>
</dbReference>
<proteinExistence type="predicted"/>
<evidence type="ECO:0000313" key="2">
    <source>
        <dbReference type="EMBL" id="RYO88318.1"/>
    </source>
</evidence>
<reference evidence="2 3" key="1">
    <citation type="submission" date="2018-06" db="EMBL/GenBank/DDBJ databases">
        <title>Complete Genomes of Monosporascus.</title>
        <authorList>
            <person name="Robinson A.J."/>
            <person name="Natvig D.O."/>
        </authorList>
    </citation>
    <scope>NUCLEOTIDE SEQUENCE [LARGE SCALE GENOMIC DNA]</scope>
    <source>
        <strain evidence="2 3">CBS 110550</strain>
    </source>
</reference>
<feature type="region of interest" description="Disordered" evidence="1">
    <location>
        <begin position="188"/>
        <end position="346"/>
    </location>
</feature>
<accession>A0A4Q4T049</accession>
<feature type="region of interest" description="Disordered" evidence="1">
    <location>
        <begin position="384"/>
        <end position="409"/>
    </location>
</feature>
<dbReference type="OrthoDB" id="4696817at2759"/>
<evidence type="ECO:0000256" key="1">
    <source>
        <dbReference type="SAM" id="MobiDB-lite"/>
    </source>
</evidence>